<proteinExistence type="inferred from homology"/>
<dbReference type="Proteomes" id="UP001515480">
    <property type="component" value="Unassembled WGS sequence"/>
</dbReference>
<keyword evidence="5" id="KW-1185">Reference proteome</keyword>
<reference evidence="4 5" key="1">
    <citation type="journal article" date="2024" name="Science">
        <title>Giant polyketide synthase enzymes in the biosynthesis of giant marine polyether toxins.</title>
        <authorList>
            <person name="Fallon T.R."/>
            <person name="Shende V.V."/>
            <person name="Wierzbicki I.H."/>
            <person name="Pendleton A.L."/>
            <person name="Watervoot N.F."/>
            <person name="Auber R.P."/>
            <person name="Gonzalez D.J."/>
            <person name="Wisecaver J.H."/>
            <person name="Moore B.S."/>
        </authorList>
    </citation>
    <scope>NUCLEOTIDE SEQUENCE [LARGE SCALE GENOMIC DNA]</scope>
    <source>
        <strain evidence="4 5">12B1</strain>
    </source>
</reference>
<dbReference type="PANTHER" id="PTHR23248:SF9">
    <property type="entry name" value="PHOSPHOLIPID SCRAMBLASE"/>
    <property type="match status" value="1"/>
</dbReference>
<sequence length="379" mass="40262">MLQVTVPPGVGPGMQMEVNGPNGPMLVTVPAGMGPGSVLLIQAPAVAVGQVVYDEKQAFGPGVPQHSGYAYPPSYPPAYPPGVPQGVPQPYSSGFAPGSGGSQDFLGTMDGVFVRQQLELLELLSGCETKNRYNIVAVPTGTRFPPPGSMHSGFTAGLREQSNVMPLLKAKEQSECFERICCPLFRGLQLPMRDGADTVFLTLDRPCVFDPCYAPPACACIGQQLDVKNGQGDAVAKVKMQPGCCTAGLCAGYFHVNKPDGTRMYSLRASDCNTHSGCCSNFCAPTCINEAYDIDVYGPDMEYINTSTFVWPGCNCGGLTDLSNFIVQFPQGSTPDQRAALLGAMFLVEFTVNEARRQNNNNNSGFSGGGPVAPQEMER</sequence>
<evidence type="ECO:0000256" key="2">
    <source>
        <dbReference type="RuleBase" id="RU363116"/>
    </source>
</evidence>
<name>A0AB34JYF3_PRYPA</name>
<dbReference type="GO" id="GO:0005886">
    <property type="term" value="C:plasma membrane"/>
    <property type="evidence" value="ECO:0007669"/>
    <property type="project" value="TreeGrafter"/>
</dbReference>
<protein>
    <recommendedName>
        <fullName evidence="2">Phospholipid scramblase</fullName>
    </recommendedName>
</protein>
<dbReference type="Pfam" id="PF03803">
    <property type="entry name" value="Scramblase"/>
    <property type="match status" value="1"/>
</dbReference>
<dbReference type="GO" id="GO:0017128">
    <property type="term" value="F:phospholipid scramblase activity"/>
    <property type="evidence" value="ECO:0007669"/>
    <property type="project" value="InterPro"/>
</dbReference>
<comment type="similarity">
    <text evidence="1 2">Belongs to the phospholipid scramblase family.</text>
</comment>
<dbReference type="AlphaFoldDB" id="A0AB34JYF3"/>
<comment type="caution">
    <text evidence="4">The sequence shown here is derived from an EMBL/GenBank/DDBJ whole genome shotgun (WGS) entry which is preliminary data.</text>
</comment>
<evidence type="ECO:0000256" key="1">
    <source>
        <dbReference type="ARBA" id="ARBA00005350"/>
    </source>
</evidence>
<organism evidence="4 5">
    <name type="scientific">Prymnesium parvum</name>
    <name type="common">Toxic golden alga</name>
    <dbReference type="NCBI Taxonomy" id="97485"/>
    <lineage>
        <taxon>Eukaryota</taxon>
        <taxon>Haptista</taxon>
        <taxon>Haptophyta</taxon>
        <taxon>Prymnesiophyceae</taxon>
        <taxon>Prymnesiales</taxon>
        <taxon>Prymnesiaceae</taxon>
        <taxon>Prymnesium</taxon>
    </lineage>
</organism>
<evidence type="ECO:0000313" key="4">
    <source>
        <dbReference type="EMBL" id="KAL1526033.1"/>
    </source>
</evidence>
<evidence type="ECO:0000313" key="5">
    <source>
        <dbReference type="Proteomes" id="UP001515480"/>
    </source>
</evidence>
<accession>A0AB34JYF3</accession>
<feature type="region of interest" description="Disordered" evidence="3">
    <location>
        <begin position="358"/>
        <end position="379"/>
    </location>
</feature>
<dbReference type="PANTHER" id="PTHR23248">
    <property type="entry name" value="PHOSPHOLIPID SCRAMBLASE-RELATED"/>
    <property type="match status" value="1"/>
</dbReference>
<evidence type="ECO:0000256" key="3">
    <source>
        <dbReference type="SAM" id="MobiDB-lite"/>
    </source>
</evidence>
<dbReference type="EMBL" id="JBGBPQ010000004">
    <property type="protein sequence ID" value="KAL1526033.1"/>
    <property type="molecule type" value="Genomic_DNA"/>
</dbReference>
<dbReference type="InterPro" id="IPR005552">
    <property type="entry name" value="Scramblase"/>
</dbReference>
<gene>
    <name evidence="4" type="ORF">AB1Y20_020854</name>
</gene>